<dbReference type="EMBL" id="JBHUKU010000002">
    <property type="protein sequence ID" value="MFD2457498.1"/>
    <property type="molecule type" value="Genomic_DNA"/>
</dbReference>
<keyword evidence="2" id="KW-0812">Transmembrane</keyword>
<gene>
    <name evidence="3" type="ORF">ACFSYJ_02760</name>
</gene>
<keyword evidence="4" id="KW-1185">Reference proteome</keyword>
<reference evidence="4" key="1">
    <citation type="journal article" date="2019" name="Int. J. Syst. Evol. Microbiol.">
        <title>The Global Catalogue of Microorganisms (GCM) 10K type strain sequencing project: providing services to taxonomists for standard genome sequencing and annotation.</title>
        <authorList>
            <consortium name="The Broad Institute Genomics Platform"/>
            <consortium name="The Broad Institute Genome Sequencing Center for Infectious Disease"/>
            <person name="Wu L."/>
            <person name="Ma J."/>
        </authorList>
    </citation>
    <scope>NUCLEOTIDE SEQUENCE [LARGE SCALE GENOMIC DNA]</scope>
    <source>
        <strain evidence="4">CGMCC 4.7643</strain>
    </source>
</reference>
<feature type="transmembrane region" description="Helical" evidence="2">
    <location>
        <begin position="20"/>
        <end position="46"/>
    </location>
</feature>
<keyword evidence="2" id="KW-0472">Membrane</keyword>
<feature type="transmembrane region" description="Helical" evidence="2">
    <location>
        <begin position="66"/>
        <end position="88"/>
    </location>
</feature>
<comment type="caution">
    <text evidence="3">The sequence shown here is derived from an EMBL/GenBank/DDBJ whole genome shotgun (WGS) entry which is preliminary data.</text>
</comment>
<evidence type="ECO:0000313" key="4">
    <source>
        <dbReference type="Proteomes" id="UP001597419"/>
    </source>
</evidence>
<name>A0ABW5G7Q0_9PSEU</name>
<protein>
    <submittedName>
        <fullName evidence="3">DUF6069 family protein</fullName>
    </submittedName>
</protein>
<feature type="transmembrane region" description="Helical" evidence="2">
    <location>
        <begin position="122"/>
        <end position="144"/>
    </location>
</feature>
<sequence length="175" mass="18318">MSDYPRDPRQAQPGVDAARLWAGGVATAVVAALIAIVGLLIARGIFAVEVLAPKGDGVWGNASTTTYAVVAAIVALLATGLMHLLSVATPAPGQFFGWIMVLATAIAVVLPLSLTVNVSAKIATALINLVIGLAIAVIVSSMAANARTRYRRTTPEQAPTRQWDRPEPPSRYYDS</sequence>
<evidence type="ECO:0000313" key="3">
    <source>
        <dbReference type="EMBL" id="MFD2457498.1"/>
    </source>
</evidence>
<feature type="compositionally biased region" description="Basic and acidic residues" evidence="1">
    <location>
        <begin position="162"/>
        <end position="175"/>
    </location>
</feature>
<organism evidence="3 4">
    <name type="scientific">Amycolatopsis samaneae</name>
    <dbReference type="NCBI Taxonomy" id="664691"/>
    <lineage>
        <taxon>Bacteria</taxon>
        <taxon>Bacillati</taxon>
        <taxon>Actinomycetota</taxon>
        <taxon>Actinomycetes</taxon>
        <taxon>Pseudonocardiales</taxon>
        <taxon>Pseudonocardiaceae</taxon>
        <taxon>Amycolatopsis</taxon>
    </lineage>
</organism>
<feature type="transmembrane region" description="Helical" evidence="2">
    <location>
        <begin position="95"/>
        <end position="116"/>
    </location>
</feature>
<proteinExistence type="predicted"/>
<dbReference type="InterPro" id="IPR045713">
    <property type="entry name" value="DUF6069"/>
</dbReference>
<keyword evidence="2" id="KW-1133">Transmembrane helix</keyword>
<dbReference type="Proteomes" id="UP001597419">
    <property type="component" value="Unassembled WGS sequence"/>
</dbReference>
<dbReference type="RefSeq" id="WP_345388858.1">
    <property type="nucleotide sequence ID" value="NZ_BAABHG010000003.1"/>
</dbReference>
<evidence type="ECO:0000256" key="2">
    <source>
        <dbReference type="SAM" id="Phobius"/>
    </source>
</evidence>
<evidence type="ECO:0000256" key="1">
    <source>
        <dbReference type="SAM" id="MobiDB-lite"/>
    </source>
</evidence>
<accession>A0ABW5G7Q0</accession>
<feature type="region of interest" description="Disordered" evidence="1">
    <location>
        <begin position="150"/>
        <end position="175"/>
    </location>
</feature>
<dbReference type="Pfam" id="PF19545">
    <property type="entry name" value="DUF6069"/>
    <property type="match status" value="1"/>
</dbReference>